<proteinExistence type="predicted"/>
<reference evidence="8" key="1">
    <citation type="submission" date="2019-08" db="EMBL/GenBank/DDBJ databases">
        <authorList>
            <person name="Kucharzyk K."/>
            <person name="Murdoch R.W."/>
            <person name="Higgins S."/>
            <person name="Loffler F."/>
        </authorList>
    </citation>
    <scope>NUCLEOTIDE SEQUENCE</scope>
</reference>
<dbReference type="EC" id="2.7.13.3" evidence="2"/>
<dbReference type="PANTHER" id="PTHR45453:SF1">
    <property type="entry name" value="PHOSPHATE REGULON SENSOR PROTEIN PHOR"/>
    <property type="match status" value="1"/>
</dbReference>
<comment type="caution">
    <text evidence="8">The sequence shown here is derived from an EMBL/GenBank/DDBJ whole genome shotgun (WGS) entry which is preliminary data.</text>
</comment>
<organism evidence="8">
    <name type="scientific">bioreactor metagenome</name>
    <dbReference type="NCBI Taxonomy" id="1076179"/>
    <lineage>
        <taxon>unclassified sequences</taxon>
        <taxon>metagenomes</taxon>
        <taxon>ecological metagenomes</taxon>
    </lineage>
</organism>
<dbReference type="InterPro" id="IPR004358">
    <property type="entry name" value="Sig_transdc_His_kin-like_C"/>
</dbReference>
<feature type="domain" description="Histidine kinase" evidence="7">
    <location>
        <begin position="1"/>
        <end position="117"/>
    </location>
</feature>
<dbReference type="InterPro" id="IPR005467">
    <property type="entry name" value="His_kinase_dom"/>
</dbReference>
<evidence type="ECO:0000256" key="2">
    <source>
        <dbReference type="ARBA" id="ARBA00012438"/>
    </source>
</evidence>
<evidence type="ECO:0000256" key="6">
    <source>
        <dbReference type="ARBA" id="ARBA00023012"/>
    </source>
</evidence>
<dbReference type="Pfam" id="PF02518">
    <property type="entry name" value="HATPase_c"/>
    <property type="match status" value="1"/>
</dbReference>
<dbReference type="GO" id="GO:0005886">
    <property type="term" value="C:plasma membrane"/>
    <property type="evidence" value="ECO:0007669"/>
    <property type="project" value="TreeGrafter"/>
</dbReference>
<comment type="catalytic activity">
    <reaction evidence="1">
        <text>ATP + protein L-histidine = ADP + protein N-phospho-L-histidine.</text>
        <dbReference type="EC" id="2.7.13.3"/>
    </reaction>
</comment>
<keyword evidence="5" id="KW-0418">Kinase</keyword>
<dbReference type="EMBL" id="VSSQ01018906">
    <property type="protein sequence ID" value="MPM62515.1"/>
    <property type="molecule type" value="Genomic_DNA"/>
</dbReference>
<dbReference type="Gene3D" id="3.30.565.10">
    <property type="entry name" value="Histidine kinase-like ATPase, C-terminal domain"/>
    <property type="match status" value="1"/>
</dbReference>
<evidence type="ECO:0000259" key="7">
    <source>
        <dbReference type="PROSITE" id="PS50109"/>
    </source>
</evidence>
<gene>
    <name evidence="8" type="primary">srrB_2</name>
    <name evidence="8" type="ORF">SDC9_109388</name>
</gene>
<dbReference type="SMART" id="SM00387">
    <property type="entry name" value="HATPase_c"/>
    <property type="match status" value="1"/>
</dbReference>
<dbReference type="CDD" id="cd00075">
    <property type="entry name" value="HATPase"/>
    <property type="match status" value="1"/>
</dbReference>
<sequence length="125" mass="14102">MTVFADPDAIHQVVYNLCDNAVKFSKPGGQLSLNIHEKDKKVFFSVKNTGIGIPPEDLPFVFDRFFKSDKSRGLDKTGVGLGLYIVKTILDSHGEEIWVKSEYGEYCEFVFTLSRVHESKAQNIN</sequence>
<dbReference type="PANTHER" id="PTHR45453">
    <property type="entry name" value="PHOSPHATE REGULON SENSOR PROTEIN PHOR"/>
    <property type="match status" value="1"/>
</dbReference>
<keyword evidence="4 8" id="KW-0808">Transferase</keyword>
<dbReference type="GO" id="GO:0016036">
    <property type="term" value="P:cellular response to phosphate starvation"/>
    <property type="evidence" value="ECO:0007669"/>
    <property type="project" value="TreeGrafter"/>
</dbReference>
<dbReference type="InterPro" id="IPR003594">
    <property type="entry name" value="HATPase_dom"/>
</dbReference>
<protein>
    <recommendedName>
        <fullName evidence="2">histidine kinase</fullName>
        <ecNumber evidence="2">2.7.13.3</ecNumber>
    </recommendedName>
</protein>
<dbReference type="FunFam" id="3.30.565.10:FF:000006">
    <property type="entry name" value="Sensor histidine kinase WalK"/>
    <property type="match status" value="1"/>
</dbReference>
<dbReference type="InterPro" id="IPR050351">
    <property type="entry name" value="BphY/WalK/GraS-like"/>
</dbReference>
<evidence type="ECO:0000256" key="1">
    <source>
        <dbReference type="ARBA" id="ARBA00000085"/>
    </source>
</evidence>
<evidence type="ECO:0000256" key="3">
    <source>
        <dbReference type="ARBA" id="ARBA00022553"/>
    </source>
</evidence>
<keyword evidence="6" id="KW-0902">Two-component regulatory system</keyword>
<dbReference type="InterPro" id="IPR036890">
    <property type="entry name" value="HATPase_C_sf"/>
</dbReference>
<dbReference type="SUPFAM" id="SSF55874">
    <property type="entry name" value="ATPase domain of HSP90 chaperone/DNA topoisomerase II/histidine kinase"/>
    <property type="match status" value="1"/>
</dbReference>
<keyword evidence="3" id="KW-0597">Phosphoprotein</keyword>
<dbReference type="AlphaFoldDB" id="A0A645BAM9"/>
<evidence type="ECO:0000256" key="5">
    <source>
        <dbReference type="ARBA" id="ARBA00022777"/>
    </source>
</evidence>
<dbReference type="GO" id="GO:0004721">
    <property type="term" value="F:phosphoprotein phosphatase activity"/>
    <property type="evidence" value="ECO:0007669"/>
    <property type="project" value="TreeGrafter"/>
</dbReference>
<dbReference type="GO" id="GO:0000155">
    <property type="term" value="F:phosphorelay sensor kinase activity"/>
    <property type="evidence" value="ECO:0007669"/>
    <property type="project" value="TreeGrafter"/>
</dbReference>
<dbReference type="PROSITE" id="PS50109">
    <property type="entry name" value="HIS_KIN"/>
    <property type="match status" value="1"/>
</dbReference>
<dbReference type="PRINTS" id="PR00344">
    <property type="entry name" value="BCTRLSENSOR"/>
</dbReference>
<evidence type="ECO:0000313" key="8">
    <source>
        <dbReference type="EMBL" id="MPM62515.1"/>
    </source>
</evidence>
<name>A0A645BAM9_9ZZZZ</name>
<evidence type="ECO:0000256" key="4">
    <source>
        <dbReference type="ARBA" id="ARBA00022679"/>
    </source>
</evidence>
<accession>A0A645BAM9</accession>